<evidence type="ECO:0000313" key="3">
    <source>
        <dbReference type="EMBL" id="WEE26812.1"/>
    </source>
</evidence>
<protein>
    <submittedName>
        <fullName evidence="3">Uncharacterized protein</fullName>
    </submittedName>
</protein>
<reference evidence="3" key="1">
    <citation type="submission" date="2023-02" db="EMBL/GenBank/DDBJ databases">
        <title>The sequence of Aeromonas hydrophila K533.</title>
        <authorList>
            <person name="Luo X."/>
        </authorList>
    </citation>
    <scope>NUCLEOTIDE SEQUENCE</scope>
    <source>
        <strain evidence="3">K533</strain>
    </source>
</reference>
<accession>A0AAX3P6T1</accession>
<sequence length="103" mass="11967">MRYLLIIALLAALPAQAASEAQCRQAFTEWMLAQHKQFSDRKASKMERRSAERAIDQVRSEFSKRESFCQAMEWVEHNRDQDPRFTPRIGEIHDFTPPADSPS</sequence>
<name>A0AAX3P6T1_AERHY</name>
<dbReference type="RefSeq" id="WP_039213697.1">
    <property type="nucleotide sequence ID" value="NZ_AP023398.1"/>
</dbReference>
<feature type="signal peptide" evidence="2">
    <location>
        <begin position="1"/>
        <end position="17"/>
    </location>
</feature>
<evidence type="ECO:0000256" key="2">
    <source>
        <dbReference type="SAM" id="SignalP"/>
    </source>
</evidence>
<keyword evidence="2" id="KW-0732">Signal</keyword>
<dbReference type="Proteomes" id="UP001214666">
    <property type="component" value="Chromosome"/>
</dbReference>
<organism evidence="3 4">
    <name type="scientific">Aeromonas hydrophila</name>
    <dbReference type="NCBI Taxonomy" id="644"/>
    <lineage>
        <taxon>Bacteria</taxon>
        <taxon>Pseudomonadati</taxon>
        <taxon>Pseudomonadota</taxon>
        <taxon>Gammaproteobacteria</taxon>
        <taxon>Aeromonadales</taxon>
        <taxon>Aeromonadaceae</taxon>
        <taxon>Aeromonas</taxon>
    </lineage>
</organism>
<gene>
    <name evidence="3" type="ORF">PY771_00315</name>
</gene>
<feature type="chain" id="PRO_5043769048" evidence="2">
    <location>
        <begin position="18"/>
        <end position="103"/>
    </location>
</feature>
<feature type="region of interest" description="Disordered" evidence="1">
    <location>
        <begin position="80"/>
        <end position="103"/>
    </location>
</feature>
<feature type="compositionally biased region" description="Basic and acidic residues" evidence="1">
    <location>
        <begin position="80"/>
        <end position="94"/>
    </location>
</feature>
<dbReference type="AlphaFoldDB" id="A0AAX3P6T1"/>
<evidence type="ECO:0000256" key="1">
    <source>
        <dbReference type="SAM" id="MobiDB-lite"/>
    </source>
</evidence>
<evidence type="ECO:0000313" key="4">
    <source>
        <dbReference type="Proteomes" id="UP001214666"/>
    </source>
</evidence>
<proteinExistence type="predicted"/>
<dbReference type="EMBL" id="CP118942">
    <property type="protein sequence ID" value="WEE26812.1"/>
    <property type="molecule type" value="Genomic_DNA"/>
</dbReference>